<dbReference type="Proteomes" id="UP001285441">
    <property type="component" value="Unassembled WGS sequence"/>
</dbReference>
<comment type="caution">
    <text evidence="1">The sequence shown here is derived from an EMBL/GenBank/DDBJ whole genome shotgun (WGS) entry which is preliminary data.</text>
</comment>
<dbReference type="EMBL" id="JAULSW010000009">
    <property type="protein sequence ID" value="KAK3369973.1"/>
    <property type="molecule type" value="Genomic_DNA"/>
</dbReference>
<organism evidence="1 2">
    <name type="scientific">Podospora didyma</name>
    <dbReference type="NCBI Taxonomy" id="330526"/>
    <lineage>
        <taxon>Eukaryota</taxon>
        <taxon>Fungi</taxon>
        <taxon>Dikarya</taxon>
        <taxon>Ascomycota</taxon>
        <taxon>Pezizomycotina</taxon>
        <taxon>Sordariomycetes</taxon>
        <taxon>Sordariomycetidae</taxon>
        <taxon>Sordariales</taxon>
        <taxon>Podosporaceae</taxon>
        <taxon>Podospora</taxon>
    </lineage>
</organism>
<reference evidence="1" key="2">
    <citation type="submission" date="2023-06" db="EMBL/GenBank/DDBJ databases">
        <authorList>
            <consortium name="Lawrence Berkeley National Laboratory"/>
            <person name="Haridas S."/>
            <person name="Hensen N."/>
            <person name="Bonometti L."/>
            <person name="Westerberg I."/>
            <person name="Brannstrom I.O."/>
            <person name="Guillou S."/>
            <person name="Cros-Aarteil S."/>
            <person name="Calhoun S."/>
            <person name="Kuo A."/>
            <person name="Mondo S."/>
            <person name="Pangilinan J."/>
            <person name="Riley R."/>
            <person name="LaButti K."/>
            <person name="Andreopoulos B."/>
            <person name="Lipzen A."/>
            <person name="Chen C."/>
            <person name="Yanf M."/>
            <person name="Daum C."/>
            <person name="Ng V."/>
            <person name="Clum A."/>
            <person name="Steindorff A."/>
            <person name="Ohm R."/>
            <person name="Martin F."/>
            <person name="Silar P."/>
            <person name="Natvig D."/>
            <person name="Lalanne C."/>
            <person name="Gautier V."/>
            <person name="Ament-velasquez S.L."/>
            <person name="Kruys A."/>
            <person name="Hutchinson M.I."/>
            <person name="Powell A.J."/>
            <person name="Barry K."/>
            <person name="Miller A.N."/>
            <person name="Grigoriev I.V."/>
            <person name="Debuchy R."/>
            <person name="Gladieux P."/>
            <person name="Thoren M.H."/>
            <person name="Johannesson H."/>
        </authorList>
    </citation>
    <scope>NUCLEOTIDE SEQUENCE</scope>
    <source>
        <strain evidence="1">CBS 232.78</strain>
    </source>
</reference>
<reference evidence="1" key="1">
    <citation type="journal article" date="2023" name="Mol. Phylogenet. Evol.">
        <title>Genome-scale phylogeny and comparative genomics of the fungal order Sordariales.</title>
        <authorList>
            <person name="Hensen N."/>
            <person name="Bonometti L."/>
            <person name="Westerberg I."/>
            <person name="Brannstrom I.O."/>
            <person name="Guillou S."/>
            <person name="Cros-Aarteil S."/>
            <person name="Calhoun S."/>
            <person name="Haridas S."/>
            <person name="Kuo A."/>
            <person name="Mondo S."/>
            <person name="Pangilinan J."/>
            <person name="Riley R."/>
            <person name="LaButti K."/>
            <person name="Andreopoulos B."/>
            <person name="Lipzen A."/>
            <person name="Chen C."/>
            <person name="Yan M."/>
            <person name="Daum C."/>
            <person name="Ng V."/>
            <person name="Clum A."/>
            <person name="Steindorff A."/>
            <person name="Ohm R.A."/>
            <person name="Martin F."/>
            <person name="Silar P."/>
            <person name="Natvig D.O."/>
            <person name="Lalanne C."/>
            <person name="Gautier V."/>
            <person name="Ament-Velasquez S.L."/>
            <person name="Kruys A."/>
            <person name="Hutchinson M.I."/>
            <person name="Powell A.J."/>
            <person name="Barry K."/>
            <person name="Miller A.N."/>
            <person name="Grigoriev I.V."/>
            <person name="Debuchy R."/>
            <person name="Gladieux P."/>
            <person name="Hiltunen Thoren M."/>
            <person name="Johannesson H."/>
        </authorList>
    </citation>
    <scope>NUCLEOTIDE SEQUENCE</scope>
    <source>
        <strain evidence="1">CBS 232.78</strain>
    </source>
</reference>
<evidence type="ECO:0000313" key="1">
    <source>
        <dbReference type="EMBL" id="KAK3369973.1"/>
    </source>
</evidence>
<accession>A0AAE0N4L4</accession>
<dbReference type="AlphaFoldDB" id="A0AAE0N4L4"/>
<name>A0AAE0N4L4_9PEZI</name>
<protein>
    <recommendedName>
        <fullName evidence="3">Apple domain-containing protein</fullName>
    </recommendedName>
</protein>
<sequence length="161" mass="16906">METPADDILSLASPVSAAAVQTTTVTTTVTAPLASTSSSGLFTAPTDVSLALNCAEIDKSRQQISYRGNVFFFNVNCGLNYIGPDIDIIGTVAYSFNNCMGACASYSYWSGNSQGCRGVSYVGNLALALAEGSESNCYLKKFINQTVENKSPLSAVGKLEI</sequence>
<proteinExistence type="predicted"/>
<evidence type="ECO:0008006" key="3">
    <source>
        <dbReference type="Google" id="ProtNLM"/>
    </source>
</evidence>
<evidence type="ECO:0000313" key="2">
    <source>
        <dbReference type="Proteomes" id="UP001285441"/>
    </source>
</evidence>
<gene>
    <name evidence="1" type="ORF">B0H63DRAFT_551926</name>
</gene>
<keyword evidence="2" id="KW-1185">Reference proteome</keyword>